<evidence type="ECO:0000256" key="3">
    <source>
        <dbReference type="ARBA" id="ARBA00023054"/>
    </source>
</evidence>
<feature type="compositionally biased region" description="Polar residues" evidence="5">
    <location>
        <begin position="1521"/>
        <end position="1540"/>
    </location>
</feature>
<feature type="region of interest" description="Disordered" evidence="5">
    <location>
        <begin position="1"/>
        <end position="24"/>
    </location>
</feature>
<dbReference type="PANTHER" id="PTHR18875">
    <property type="entry name" value="SARCOMA ANTIGEN NY-SAR-24/CYTOSKELETAL PROTEIN SOJO"/>
    <property type="match status" value="1"/>
</dbReference>
<feature type="compositionally biased region" description="Low complexity" evidence="5">
    <location>
        <begin position="1"/>
        <end position="17"/>
    </location>
</feature>
<feature type="coiled-coil region" evidence="4">
    <location>
        <begin position="512"/>
        <end position="546"/>
    </location>
</feature>
<evidence type="ECO:0000256" key="4">
    <source>
        <dbReference type="SAM" id="Coils"/>
    </source>
</evidence>
<comment type="subcellular location">
    <subcellularLocation>
        <location evidence="1">Cytoplasm</location>
    </subcellularLocation>
</comment>
<evidence type="ECO:0000313" key="6">
    <source>
        <dbReference type="EMBL" id="KAK2565887.1"/>
    </source>
</evidence>
<feature type="region of interest" description="Disordered" evidence="5">
    <location>
        <begin position="400"/>
        <end position="434"/>
    </location>
</feature>
<feature type="region of interest" description="Disordered" evidence="5">
    <location>
        <begin position="1639"/>
        <end position="1709"/>
    </location>
</feature>
<dbReference type="EMBL" id="JARQWQ010000018">
    <property type="protein sequence ID" value="KAK2565887.1"/>
    <property type="molecule type" value="Genomic_DNA"/>
</dbReference>
<feature type="compositionally biased region" description="Polar residues" evidence="5">
    <location>
        <begin position="312"/>
        <end position="330"/>
    </location>
</feature>
<accession>A0AAD9QR53</accession>
<reference evidence="6" key="1">
    <citation type="journal article" date="2023" name="G3 (Bethesda)">
        <title>Whole genome assembly and annotation of the endangered Caribbean coral Acropora cervicornis.</title>
        <authorList>
            <person name="Selwyn J.D."/>
            <person name="Vollmer S.V."/>
        </authorList>
    </citation>
    <scope>NUCLEOTIDE SEQUENCE</scope>
    <source>
        <strain evidence="6">K2</strain>
    </source>
</reference>
<feature type="coiled-coil region" evidence="4">
    <location>
        <begin position="847"/>
        <end position="1036"/>
    </location>
</feature>
<dbReference type="Gene3D" id="1.10.287.1490">
    <property type="match status" value="1"/>
</dbReference>
<feature type="coiled-coil region" evidence="4">
    <location>
        <begin position="670"/>
        <end position="788"/>
    </location>
</feature>
<protein>
    <submittedName>
        <fullName evidence="6">Coiled-coil domain-containing protein 18</fullName>
    </submittedName>
</protein>
<dbReference type="Proteomes" id="UP001249851">
    <property type="component" value="Unassembled WGS sequence"/>
</dbReference>
<sequence length="1740" mass="199263">MSRRSSASSSISTSAKSGVEDDPLMRDCYDLRRRLLQTEQSLQSLNPPHASISKPRSLQQKQVAYENRTETVDRNYHAIAEDLSLNGPRGSYSSSPESAAGQVLTLADLTPAGSEPNLSSRSRRGTPLIGPSQPLRSSYPDLRHGSTHVSPRERDERDALESHSFGSISDYDHDTMVKKLSKQREENSQLVTQNHKLMTELENMSYELHQAKNKVKIVSQELEVERKRLPPLEDRIVHLESDLASQEDAVRFTEQNLHDCREELQSKTEELKSVLESSTIAENELREEATLRKSGRKEGTWKGRQPRRSPHAQENANTQKTLTNTPTKQLQRPMDQEHEDSWRMRIYSKPLTARVKLVLLVVKLHLTAFNVDVYDCNCQNRTEDHLEEALRNVEEMSERIAEQDSTIQTLRKEQNERDRNSKESNSKSQREREQLLEKEALLQAQIIDLQEEIRLLQAEGAAKDDCQTSMQHENTSLRATISRQSQKIGRMENELKKNEMVLKDQGGLQSTVDKQREKILKYQREIEETKHHMARLEDLVHQVQEQSMKEHVTTTPSTSDSGICSSTQTMNGYHHMSPRNMGSYIQDDTENNVDHVTGSGGSSRAVIADLKLKLAMKEAEIQKLQATAVARAAAQQKHIAGLAGDGGVMDGLRTELSAIVERSRIGDRKQQELEQVITRLEDEVARHSSQTIQLEERLADKMAQIASLESKLGQRNLKVVDLQNELEEKISENNVLQREVRQATSHLSSIEKQLNERASESGLHSAKLKELQEEIEIRSRKIGQLEGSLEAKDIELKESATLVERVKALHGEQCHELQKQIEERSFEEKNAVISRLETSLAASRQELNLKKSVVDQMERAMKEQKQEIESRDVQSVQRGQKLEKLEEQAEQATQQVRKMEDSLAECHREIEVYVEQLKDARTAHDQEMEQKRLEMSKLEKALQHTASDLRQKNEQIVQLKGIVAEQQNSLRNDQDKVREIEESRAQLQQQMAILEEEINRERNTAQVESTELQQRLQEAKDDIDERTRQINELSSTLSEVHKDMKHSSASIVELEQLLQQSRTLCDKKTAQAQTLDQALKETQKQLSATTKKNGELEERLRQMESEFTATADRNAQLDNEVNKIQAELQDTISQLKSLQDVLQASQKEKQEKEKKVEELDKKLNESMEELQQKDKNLKEKESRVVELDKALKDRQWELKQKAAQVTQLDMTMKEHKSELQQKVIALDHALNQARYELSERAVEISELKAKLDRNQEQEKQKKIRIDHLEKTVKHQQQELKKRASEVSDFEKEINKLRKRREDSEETSQELRLAREQLQNTHAELMEARRELLKCQRTEQELVHELDDAHALLTTKETDCTRLAKELGAAQVREAQAEARCVQEIRRAQQQQELKQVTQEHEVQRLREDHVKVIAEKDEKDAHHRLKLQELQEREQKVAQELSRAKEKNMTLIEDNRSLASQLVFYQEDAKTTSENLVIKDAEIARLEAKLSGYERATFGSSSRITTPRGPRSATHMRRVTSPRTVTKSSVSGMKKSNSDQNLENLTDGGPLVSFSHANSQHVIESHPYSPMPAIFVSQDHGHSVYPNTTYTDRTRSVQSSLETLEGLLKQANMEMARDSFPMLLNSSTSQITDVTLNASDLSSTQPSPPQKEEREQNQPVVNGRVGDEGSHSVSGDFENLHEQLDRKKASLGLSRDKAKESDSLDPEKCRASLQQRLALNEARRKNIDQQLLEMQQSETP</sequence>
<feature type="region of interest" description="Disordered" evidence="5">
    <location>
        <begin position="1499"/>
        <end position="1540"/>
    </location>
</feature>
<feature type="compositionally biased region" description="Polar residues" evidence="5">
    <location>
        <begin position="467"/>
        <end position="485"/>
    </location>
</feature>
<feature type="coiled-coil region" evidence="4">
    <location>
        <begin position="1065"/>
        <end position="1190"/>
    </location>
</feature>
<evidence type="ECO:0000256" key="2">
    <source>
        <dbReference type="ARBA" id="ARBA00022490"/>
    </source>
</evidence>
<feature type="coiled-coil region" evidence="4">
    <location>
        <begin position="194"/>
        <end position="277"/>
    </location>
</feature>
<feature type="region of interest" description="Disordered" evidence="5">
    <location>
        <begin position="462"/>
        <end position="485"/>
    </location>
</feature>
<feature type="region of interest" description="Disordered" evidence="5">
    <location>
        <begin position="110"/>
        <end position="170"/>
    </location>
</feature>
<gene>
    <name evidence="6" type="ORF">P5673_010185</name>
</gene>
<feature type="compositionally biased region" description="Basic and acidic residues" evidence="5">
    <location>
        <begin position="1678"/>
        <end position="1709"/>
    </location>
</feature>
<dbReference type="PANTHER" id="PTHR18875:SF8">
    <property type="entry name" value="COILED-COIL DOMAIN-CONTAINING PROTEIN 18"/>
    <property type="match status" value="1"/>
</dbReference>
<feature type="compositionally biased region" description="Basic and acidic residues" evidence="5">
    <location>
        <begin position="150"/>
        <end position="161"/>
    </location>
</feature>
<evidence type="ECO:0000256" key="1">
    <source>
        <dbReference type="ARBA" id="ARBA00004496"/>
    </source>
</evidence>
<feature type="compositionally biased region" description="Basic and acidic residues" evidence="5">
    <location>
        <begin position="287"/>
        <end position="301"/>
    </location>
</feature>
<proteinExistence type="predicted"/>
<evidence type="ECO:0000256" key="5">
    <source>
        <dbReference type="SAM" id="MobiDB-lite"/>
    </source>
</evidence>
<organism evidence="6 7">
    <name type="scientific">Acropora cervicornis</name>
    <name type="common">Staghorn coral</name>
    <dbReference type="NCBI Taxonomy" id="6130"/>
    <lineage>
        <taxon>Eukaryota</taxon>
        <taxon>Metazoa</taxon>
        <taxon>Cnidaria</taxon>
        <taxon>Anthozoa</taxon>
        <taxon>Hexacorallia</taxon>
        <taxon>Scleractinia</taxon>
        <taxon>Astrocoeniina</taxon>
        <taxon>Acroporidae</taxon>
        <taxon>Acropora</taxon>
    </lineage>
</organism>
<feature type="coiled-coil region" evidence="4">
    <location>
        <begin position="1244"/>
        <end position="1337"/>
    </location>
</feature>
<feature type="region of interest" description="Disordered" evidence="5">
    <location>
        <begin position="287"/>
        <end position="338"/>
    </location>
</feature>
<feature type="region of interest" description="Disordered" evidence="5">
    <location>
        <begin position="39"/>
        <end position="63"/>
    </location>
</feature>
<evidence type="ECO:0000313" key="7">
    <source>
        <dbReference type="Proteomes" id="UP001249851"/>
    </source>
</evidence>
<reference evidence="6" key="2">
    <citation type="journal article" date="2023" name="Science">
        <title>Genomic signatures of disease resistance in endangered staghorn corals.</title>
        <authorList>
            <person name="Vollmer S.V."/>
            <person name="Selwyn J.D."/>
            <person name="Despard B.A."/>
            <person name="Roesel C.L."/>
        </authorList>
    </citation>
    <scope>NUCLEOTIDE SEQUENCE</scope>
    <source>
        <tissue evidence="6">Whole Organism</tissue>
    </source>
</reference>
<name>A0AAD9QR53_ACRCE</name>
<feature type="coiled-coil region" evidence="4">
    <location>
        <begin position="1371"/>
        <end position="1447"/>
    </location>
</feature>
<feature type="compositionally biased region" description="Basic and acidic residues" evidence="5">
    <location>
        <begin position="410"/>
        <end position="434"/>
    </location>
</feature>
<comment type="caution">
    <text evidence="6">The sequence shown here is derived from an EMBL/GenBank/DDBJ whole genome shotgun (WGS) entry which is preliminary data.</text>
</comment>
<keyword evidence="2" id="KW-0963">Cytoplasm</keyword>
<keyword evidence="3 4" id="KW-0175">Coiled coil</keyword>
<dbReference type="GO" id="GO:0005737">
    <property type="term" value="C:cytoplasm"/>
    <property type="evidence" value="ECO:0007669"/>
    <property type="project" value="UniProtKB-SubCell"/>
</dbReference>
<keyword evidence="7" id="KW-1185">Reference proteome</keyword>